<dbReference type="AlphaFoldDB" id="A0A101FXZ2"/>
<feature type="transmembrane region" description="Helical" evidence="1">
    <location>
        <begin position="238"/>
        <end position="262"/>
    </location>
</feature>
<protein>
    <recommendedName>
        <fullName evidence="4">Glycosyltransferase RgtA/B/C/D-like domain-containing protein</fullName>
    </recommendedName>
</protein>
<evidence type="ECO:0008006" key="4">
    <source>
        <dbReference type="Google" id="ProtNLM"/>
    </source>
</evidence>
<dbReference type="Proteomes" id="UP000064249">
    <property type="component" value="Unassembled WGS sequence"/>
</dbReference>
<proteinExistence type="predicted"/>
<evidence type="ECO:0000313" key="3">
    <source>
        <dbReference type="Proteomes" id="UP000064249"/>
    </source>
</evidence>
<keyword evidence="1" id="KW-1133">Transmembrane helix</keyword>
<feature type="transmembrane region" description="Helical" evidence="1">
    <location>
        <begin position="309"/>
        <end position="328"/>
    </location>
</feature>
<feature type="transmembrane region" description="Helical" evidence="1">
    <location>
        <begin position="21"/>
        <end position="40"/>
    </location>
</feature>
<dbReference type="EMBL" id="LGFU01000037">
    <property type="protein sequence ID" value="KUK46337.1"/>
    <property type="molecule type" value="Genomic_DNA"/>
</dbReference>
<accession>A0A101FXZ2</accession>
<comment type="caution">
    <text evidence="2">The sequence shown here is derived from an EMBL/GenBank/DDBJ whole genome shotgun (WGS) entry which is preliminary data.</text>
</comment>
<organism evidence="2 3">
    <name type="scientific">Anaerolinea thermophila</name>
    <dbReference type="NCBI Taxonomy" id="167964"/>
    <lineage>
        <taxon>Bacteria</taxon>
        <taxon>Bacillati</taxon>
        <taxon>Chloroflexota</taxon>
        <taxon>Anaerolineae</taxon>
        <taxon>Anaerolineales</taxon>
        <taxon>Anaerolineaceae</taxon>
        <taxon>Anaerolinea</taxon>
    </lineage>
</organism>
<gene>
    <name evidence="2" type="ORF">XD73_0780</name>
</gene>
<evidence type="ECO:0000313" key="2">
    <source>
        <dbReference type="EMBL" id="KUK46337.1"/>
    </source>
</evidence>
<feature type="transmembrane region" description="Helical" evidence="1">
    <location>
        <begin position="129"/>
        <end position="147"/>
    </location>
</feature>
<feature type="transmembrane region" description="Helical" evidence="1">
    <location>
        <begin position="282"/>
        <end position="302"/>
    </location>
</feature>
<feature type="transmembrane region" description="Helical" evidence="1">
    <location>
        <begin position="206"/>
        <end position="226"/>
    </location>
</feature>
<feature type="transmembrane region" description="Helical" evidence="1">
    <location>
        <begin position="94"/>
        <end position="117"/>
    </location>
</feature>
<keyword evidence="1" id="KW-0812">Transmembrane</keyword>
<keyword evidence="1" id="KW-0472">Membrane</keyword>
<feature type="transmembrane region" description="Helical" evidence="1">
    <location>
        <begin position="381"/>
        <end position="401"/>
    </location>
</feature>
<reference evidence="2 3" key="1">
    <citation type="journal article" date="2015" name="MBio">
        <title>Genome-Resolved Metagenomic Analysis Reveals Roles for Candidate Phyla and Other Microbial Community Members in Biogeochemical Transformations in Oil Reservoirs.</title>
        <authorList>
            <person name="Hu P."/>
            <person name="Tom L."/>
            <person name="Singh A."/>
            <person name="Thomas B.C."/>
            <person name="Baker B.J."/>
            <person name="Piceno Y.M."/>
            <person name="Andersen G.L."/>
            <person name="Banfield J.F."/>
        </authorList>
    </citation>
    <scope>NUCLEOTIDE SEQUENCE [LARGE SCALE GENOMIC DNA]</scope>
    <source>
        <strain evidence="2">46_16</strain>
    </source>
</reference>
<name>A0A101FXZ2_9CHLR</name>
<evidence type="ECO:0000256" key="1">
    <source>
        <dbReference type="SAM" id="Phobius"/>
    </source>
</evidence>
<sequence>MQKMKLKTDSSIKKTPKRQNWKVIALLVILTIISSTPIYYHRIMNAVDTDYGSHIYFAQDLLQGKPLEPRILAHPVLQLLLISINVGSHGKINLFMALIIVQVAVQVALALILYFWFGESEQNHWDLKRAGLAFSMTFLAPVMLLAFKDQKFYYGYITLSNYHNPTIHLLKPFALLSFIYGIRLLSGEKSNWTQIFLSALWISLSTWIKPNYALAILPALILALAIRRLQHQNIDGRMAAFGFFLPGFSMLLIQWWLAYVIGEPGESIVFAPFEVESAFSDWLFVKFILSALFVLVVAIIARDKIFKDAGLLAGWSGFLVGAAQFYLLAEGGERFLHGNFRWSGQIMLFLLFAASVRWIIQEKYFKGNLNIHEKIISCSAYLSHFIGGIVYYIYCFISIHYR</sequence>
<feature type="transmembrane region" description="Helical" evidence="1">
    <location>
        <begin position="340"/>
        <end position="360"/>
    </location>
</feature>